<keyword evidence="3" id="KW-0732">Signal</keyword>
<feature type="region of interest" description="Disordered" evidence="6">
    <location>
        <begin position="1154"/>
        <end position="1174"/>
    </location>
</feature>
<dbReference type="Pfam" id="PF09335">
    <property type="entry name" value="VTT_dom"/>
    <property type="match status" value="1"/>
</dbReference>
<evidence type="ECO:0000313" key="10">
    <source>
        <dbReference type="Proteomes" id="UP000789375"/>
    </source>
</evidence>
<dbReference type="PANTHER" id="PTHR43220:SF21">
    <property type="entry name" value="TRANSMEMBRANE PROTEIN 41A"/>
    <property type="match status" value="1"/>
</dbReference>
<dbReference type="GO" id="GO:0016020">
    <property type="term" value="C:membrane"/>
    <property type="evidence" value="ECO:0007669"/>
    <property type="project" value="UniProtKB-SubCell"/>
</dbReference>
<evidence type="ECO:0000256" key="4">
    <source>
        <dbReference type="ARBA" id="ARBA00022989"/>
    </source>
</evidence>
<accession>A0A9N9AM96</accession>
<gene>
    <name evidence="9" type="ORF">FMOSSE_LOCUS5608</name>
</gene>
<protein>
    <submittedName>
        <fullName evidence="9">9021_t:CDS:1</fullName>
    </submittedName>
</protein>
<keyword evidence="10" id="KW-1185">Reference proteome</keyword>
<keyword evidence="2 7" id="KW-0812">Transmembrane</keyword>
<evidence type="ECO:0000256" key="3">
    <source>
        <dbReference type="ARBA" id="ARBA00022729"/>
    </source>
</evidence>
<feature type="domain" description="VTT" evidence="8">
    <location>
        <begin position="77"/>
        <end position="197"/>
    </location>
</feature>
<dbReference type="AlphaFoldDB" id="A0A9N9AM96"/>
<dbReference type="Proteomes" id="UP000789375">
    <property type="component" value="Unassembled WGS sequence"/>
</dbReference>
<evidence type="ECO:0000256" key="5">
    <source>
        <dbReference type="ARBA" id="ARBA00023136"/>
    </source>
</evidence>
<dbReference type="PANTHER" id="PTHR43220">
    <property type="match status" value="1"/>
</dbReference>
<dbReference type="InterPro" id="IPR045014">
    <property type="entry name" value="TM41A/B"/>
</dbReference>
<evidence type="ECO:0000313" key="9">
    <source>
        <dbReference type="EMBL" id="CAG8533121.1"/>
    </source>
</evidence>
<feature type="transmembrane region" description="Helical" evidence="7">
    <location>
        <begin position="970"/>
        <end position="988"/>
    </location>
</feature>
<evidence type="ECO:0000256" key="7">
    <source>
        <dbReference type="SAM" id="Phobius"/>
    </source>
</evidence>
<evidence type="ECO:0000256" key="6">
    <source>
        <dbReference type="SAM" id="MobiDB-lite"/>
    </source>
</evidence>
<organism evidence="9 10">
    <name type="scientific">Funneliformis mosseae</name>
    <name type="common">Endomycorrhizal fungus</name>
    <name type="synonym">Glomus mosseae</name>
    <dbReference type="NCBI Taxonomy" id="27381"/>
    <lineage>
        <taxon>Eukaryota</taxon>
        <taxon>Fungi</taxon>
        <taxon>Fungi incertae sedis</taxon>
        <taxon>Mucoromycota</taxon>
        <taxon>Glomeromycotina</taxon>
        <taxon>Glomeromycetes</taxon>
        <taxon>Glomerales</taxon>
        <taxon>Glomeraceae</taxon>
        <taxon>Funneliformis</taxon>
    </lineage>
</organism>
<keyword evidence="5 7" id="KW-0472">Membrane</keyword>
<name>A0A9N9AM96_FUNMO</name>
<proteinExistence type="predicted"/>
<reference evidence="9" key="1">
    <citation type="submission" date="2021-06" db="EMBL/GenBank/DDBJ databases">
        <authorList>
            <person name="Kallberg Y."/>
            <person name="Tangrot J."/>
            <person name="Rosling A."/>
        </authorList>
    </citation>
    <scope>NUCLEOTIDE SEQUENCE</scope>
    <source>
        <strain evidence="9">87-6 pot B 2015</strain>
    </source>
</reference>
<sequence length="1174" mass="132768">MTQLLTSLRQLTVAFISLYIIILLVQSIPNLSLPTSIEGVKLQAMILEHYSGETWQGYLHIVIVFSLIYIWKQAFSIPGAIFLNILAGALYGPLLATLMTSLLAAIGASCAYLISKFLGQPIMDQYLSDKLNYLRKQVNDNRDGLFFYLLFIRMFPLSPWWLLNLASPLLYIPLGTFFTSMFFGSISYNLACCQAGEILSELSSTNDIWQPLLLFKMILIYLKMRWNPFNKPSCSSFILVLLSLLAQIIVSRADVNVTNLNNSTNASISNPQTPNTTLSTLPTATQTPTNFKYGIANSSIKDYKYPATLSDGTLVFLVNIPKVCSERSIILQILYANGTTSIFDGLPQDPILFCNISFAQTLRVYPIDRNLVMVTYIVEIQSSLQHLGIIINVKKKVTLHNGKFYDYPQHSNITNASSLTLFSPNIDPKRGFLMAYFDYDGAYLVWWKWKDNDLKKVYENRVALPNINISFETPGQSTSSVFPTKTGGFGIAYTTWNDQTSNDTLYVTGQVYLKFLGVDHELKGPFLIYQTSLRKRLGLNSCSVSYDKDAGYQCILEIDDLPALHSLKIDFWTTGSVINVTELGQDKINGGLIVRGQPLMTGGFLITMISSEGVNGYIIDQSGDIVGDWGLPHEIGLISGVFPNNTAWALSSNSSDSSNFGIFSSKLKPLYNPSDYGNIFIKSTSPNIDGSVMINGDYELQSKITMEFNEPIKVSDESLSIYQIVNDTYLLRQKIQATNPKLTLDKDNRILYLTNAIYNSSFNVPGGIYCIEMEHNFVRTLSEDEPLLGILKNQWKFTLEDFDNHKSSGSRVGILRLRVDFSSKEKKGVLSKQNRKEFLYNLLNDISSYIPCDANRLKVIDSNFIELRNKGEQFAFKLKIGKPISSNEKEPSSQKIFSDLQEMIHNLDNTGLALSEYAKYLDQKSGLVEQGSIWERYKYVIIISLIGLAILIILYFVSERKFNQGRNISIFKYTLILTDFILDILFVVNNASEVQIIFIPSIIFIVIPATVNLTISVFINIYEISHNKAFQDWINRYASVTVWITLLAVADLKIMTLLTSRIAGLDCFKAPFSNKTISWIFWLSFVNLFLEDIPHFIIQVIFLKHSIAYDIIPTLTLITSVIVILADSLWRFYYSLMHLLGYYRNEEHFWRATDSDTEDSEEPHATVIQTGQRT</sequence>
<comment type="caution">
    <text evidence="9">The sequence shown here is derived from an EMBL/GenBank/DDBJ whole genome shotgun (WGS) entry which is preliminary data.</text>
</comment>
<evidence type="ECO:0000256" key="2">
    <source>
        <dbReference type="ARBA" id="ARBA00022692"/>
    </source>
</evidence>
<feature type="transmembrane region" description="Helical" evidence="7">
    <location>
        <begin position="145"/>
        <end position="163"/>
    </location>
</feature>
<feature type="transmembrane region" description="Helical" evidence="7">
    <location>
        <begin position="170"/>
        <end position="188"/>
    </location>
</feature>
<comment type="subcellular location">
    <subcellularLocation>
        <location evidence="1">Membrane</location>
        <topology evidence="1">Multi-pass membrane protein</topology>
    </subcellularLocation>
</comment>
<feature type="transmembrane region" description="Helical" evidence="7">
    <location>
        <begin position="83"/>
        <end position="114"/>
    </location>
</feature>
<dbReference type="EMBL" id="CAJVPP010001086">
    <property type="protein sequence ID" value="CAG8533121.1"/>
    <property type="molecule type" value="Genomic_DNA"/>
</dbReference>
<feature type="transmembrane region" description="Helical" evidence="7">
    <location>
        <begin position="1115"/>
        <end position="1134"/>
    </location>
</feature>
<keyword evidence="4 7" id="KW-1133">Transmembrane helix</keyword>
<evidence type="ECO:0000256" key="1">
    <source>
        <dbReference type="ARBA" id="ARBA00004141"/>
    </source>
</evidence>
<feature type="transmembrane region" description="Helical" evidence="7">
    <location>
        <begin position="994"/>
        <end position="1019"/>
    </location>
</feature>
<feature type="transmembrane region" description="Helical" evidence="7">
    <location>
        <begin position="1079"/>
        <end position="1103"/>
    </location>
</feature>
<evidence type="ECO:0000259" key="8">
    <source>
        <dbReference type="Pfam" id="PF09335"/>
    </source>
</evidence>
<feature type="transmembrane region" description="Helical" evidence="7">
    <location>
        <begin position="12"/>
        <end position="29"/>
    </location>
</feature>
<feature type="transmembrane region" description="Helical" evidence="7">
    <location>
        <begin position="55"/>
        <end position="71"/>
    </location>
</feature>
<dbReference type="InterPro" id="IPR032816">
    <property type="entry name" value="VTT_dom"/>
</dbReference>
<feature type="transmembrane region" description="Helical" evidence="7">
    <location>
        <begin position="1040"/>
        <end position="1059"/>
    </location>
</feature>
<feature type="transmembrane region" description="Helical" evidence="7">
    <location>
        <begin position="236"/>
        <end position="253"/>
    </location>
</feature>
<feature type="transmembrane region" description="Helical" evidence="7">
    <location>
        <begin position="939"/>
        <end position="958"/>
    </location>
</feature>